<feature type="compositionally biased region" description="Low complexity" evidence="1">
    <location>
        <begin position="217"/>
        <end position="240"/>
    </location>
</feature>
<accession>A0ABY2PGR5</accession>
<feature type="compositionally biased region" description="Basic residues" evidence="1">
    <location>
        <begin position="174"/>
        <end position="185"/>
    </location>
</feature>
<dbReference type="EMBL" id="SRZK01000089">
    <property type="protein sequence ID" value="TGZ10113.1"/>
    <property type="molecule type" value="Genomic_DNA"/>
</dbReference>
<organism evidence="3 4">
    <name type="scientific">Streptomyces rhizosphaericola</name>
    <dbReference type="NCBI Taxonomy" id="2564098"/>
    <lineage>
        <taxon>Bacteria</taxon>
        <taxon>Bacillati</taxon>
        <taxon>Actinomycetota</taxon>
        <taxon>Actinomycetes</taxon>
        <taxon>Kitasatosporales</taxon>
        <taxon>Streptomycetaceae</taxon>
        <taxon>Streptomyces</taxon>
    </lineage>
</organism>
<dbReference type="InterPro" id="IPR025161">
    <property type="entry name" value="IS402-like_dom"/>
</dbReference>
<evidence type="ECO:0000256" key="1">
    <source>
        <dbReference type="SAM" id="MobiDB-lite"/>
    </source>
</evidence>
<proteinExistence type="predicted"/>
<evidence type="ECO:0000313" key="4">
    <source>
        <dbReference type="Proteomes" id="UP000306274"/>
    </source>
</evidence>
<feature type="region of interest" description="Disordered" evidence="1">
    <location>
        <begin position="82"/>
        <end position="240"/>
    </location>
</feature>
<gene>
    <name evidence="3" type="ORF">E5Z02_11695</name>
</gene>
<protein>
    <submittedName>
        <fullName evidence="3">Transposase</fullName>
    </submittedName>
</protein>
<dbReference type="Pfam" id="PF13340">
    <property type="entry name" value="DUF4096"/>
    <property type="match status" value="1"/>
</dbReference>
<evidence type="ECO:0000259" key="2">
    <source>
        <dbReference type="Pfam" id="PF13340"/>
    </source>
</evidence>
<comment type="caution">
    <text evidence="3">The sequence shown here is derived from an EMBL/GenBank/DDBJ whole genome shotgun (WGS) entry which is preliminary data.</text>
</comment>
<evidence type="ECO:0000313" key="3">
    <source>
        <dbReference type="EMBL" id="TGZ10113.1"/>
    </source>
</evidence>
<sequence length="240" mass="25896">MELLLPCRERRSRHPGRKPLPDRQALCGILFVSHTRIQWEYLPEELGFASGMARRRRLRDGNGTGVRQQQLIVSAAVNRNRGAGEDHQALQAGSRQPRLPPTRGHGQPSPEHLVSTAREEASSPPRPASATAAPEAGAAETTPRPAAPTRATTDAATDLRDGTPRVSHTSSAEKRRRRVPGRPRTVRAPGQLSIYRPFEAEPPTIPPDRWAGGGTSSRGRAGRSVSSAGDSSAPSRSSRT</sequence>
<name>A0ABY2PGR5_9ACTN</name>
<dbReference type="Proteomes" id="UP000306274">
    <property type="component" value="Unassembled WGS sequence"/>
</dbReference>
<keyword evidence="4" id="KW-1185">Reference proteome</keyword>
<feature type="region of interest" description="Disordered" evidence="1">
    <location>
        <begin position="1"/>
        <end position="22"/>
    </location>
</feature>
<feature type="compositionally biased region" description="Low complexity" evidence="1">
    <location>
        <begin position="128"/>
        <end position="156"/>
    </location>
</feature>
<reference evidence="3 4" key="1">
    <citation type="submission" date="2019-04" db="EMBL/GenBank/DDBJ databases">
        <title>Streptomyces rhizosphaericola sp. nov., an actinobacterium isolated from the wheat rhizosphere.</title>
        <authorList>
            <person name="Vargas Hoyos H.A."/>
            <person name="Santos S.N."/>
            <person name="Genuario D.B."/>
            <person name="Melo I.S."/>
            <person name="Da Silva L.J."/>
            <person name="Da Silva F.S.P."/>
            <person name="Zucchi T.D."/>
        </authorList>
    </citation>
    <scope>NUCLEOTIDE SEQUENCE [LARGE SCALE GENOMIC DNA]</scope>
    <source>
        <strain evidence="3 4">1AS2c</strain>
    </source>
</reference>
<feature type="domain" description="Insertion element IS402-like" evidence="2">
    <location>
        <begin position="2"/>
        <end position="66"/>
    </location>
</feature>